<reference evidence="2" key="1">
    <citation type="submission" date="2015-01" db="EMBL/GenBank/DDBJ databases">
        <authorList>
            <person name="Paterson Steve"/>
        </authorList>
    </citation>
    <scope>NUCLEOTIDE SEQUENCE [LARGE SCALE GENOMIC DNA]</scope>
    <source>
        <strain evidence="2">OBR1</strain>
    </source>
</reference>
<dbReference type="EMBL" id="CGIG01000001">
    <property type="protein sequence ID" value="CPR18333.1"/>
    <property type="molecule type" value="Genomic_DNA"/>
</dbReference>
<name>A0A0G4JXJ8_9GAMM</name>
<accession>A0A0G4JXJ8</accession>
<dbReference type="STRING" id="1109412.BN1221_03153c"/>
<sequence length="58" mass="6538">MSDKPIAHSVTQYFSLIFLAKSSFPRRRESPQYIVSKADPRIARPILGFAASGVNNHY</sequence>
<gene>
    <name evidence="1" type="ORF">BN1221_03153c</name>
</gene>
<dbReference type="Proteomes" id="UP000044377">
    <property type="component" value="Unassembled WGS sequence"/>
</dbReference>
<evidence type="ECO:0000313" key="2">
    <source>
        <dbReference type="Proteomes" id="UP000044377"/>
    </source>
</evidence>
<evidence type="ECO:0000313" key="1">
    <source>
        <dbReference type="EMBL" id="CPR18333.1"/>
    </source>
</evidence>
<dbReference type="AlphaFoldDB" id="A0A0G4JXJ8"/>
<protein>
    <submittedName>
        <fullName evidence="1">Uncharacterized protein</fullName>
    </submittedName>
</protein>
<organism evidence="1 2">
    <name type="scientific">Brenneria goodwinii</name>
    <dbReference type="NCBI Taxonomy" id="1109412"/>
    <lineage>
        <taxon>Bacteria</taxon>
        <taxon>Pseudomonadati</taxon>
        <taxon>Pseudomonadota</taxon>
        <taxon>Gammaproteobacteria</taxon>
        <taxon>Enterobacterales</taxon>
        <taxon>Pectobacteriaceae</taxon>
        <taxon>Brenneria</taxon>
    </lineage>
</organism>
<keyword evidence="2" id="KW-1185">Reference proteome</keyword>
<proteinExistence type="predicted"/>